<dbReference type="SUPFAM" id="SSF52540">
    <property type="entry name" value="P-loop containing nucleoside triphosphate hydrolases"/>
    <property type="match status" value="1"/>
</dbReference>
<dbReference type="GO" id="GO:0016887">
    <property type="term" value="F:ATP hydrolysis activity"/>
    <property type="evidence" value="ECO:0007669"/>
    <property type="project" value="InterPro"/>
</dbReference>
<dbReference type="InterPro" id="IPR027417">
    <property type="entry name" value="P-loop_NTPase"/>
</dbReference>
<sequence>MLTLRNFQKSYGDRPIITIPDWQLPPGIHWLKGPNGAGKTTLFRSIAGLLPHEGTSKLNNLDSKRDAVAYRMRINYAEAEPTFPPLLTAHEIIRWVADAKQAPAGQVEALIAAFDISAYMHTPVSTYSSGMLKKTSLIVAFLGKPNLILLDEPLVTLDIAATQTVAQLIESTHKQGVSFLLSSHQAMETAQLPIDSVWQVEGGKVVVSGER</sequence>
<gene>
    <name evidence="5" type="ORF">J2I48_17505</name>
</gene>
<evidence type="ECO:0000256" key="1">
    <source>
        <dbReference type="ARBA" id="ARBA00022448"/>
    </source>
</evidence>
<dbReference type="Pfam" id="PF00005">
    <property type="entry name" value="ABC_tran"/>
    <property type="match status" value="1"/>
</dbReference>
<dbReference type="Gene3D" id="3.40.50.300">
    <property type="entry name" value="P-loop containing nucleotide triphosphate hydrolases"/>
    <property type="match status" value="1"/>
</dbReference>
<evidence type="ECO:0000256" key="2">
    <source>
        <dbReference type="ARBA" id="ARBA00022741"/>
    </source>
</evidence>
<dbReference type="AlphaFoldDB" id="A0A939GA22"/>
<accession>A0A939GA22</accession>
<keyword evidence="6" id="KW-1185">Reference proteome</keyword>
<keyword evidence="1" id="KW-0813">Transport</keyword>
<dbReference type="RefSeq" id="WP_207336778.1">
    <property type="nucleotide sequence ID" value="NZ_JAFMYU010000015.1"/>
</dbReference>
<dbReference type="CDD" id="cd03230">
    <property type="entry name" value="ABC_DR_subfamily_A"/>
    <property type="match status" value="1"/>
</dbReference>
<evidence type="ECO:0000256" key="3">
    <source>
        <dbReference type="ARBA" id="ARBA00022840"/>
    </source>
</evidence>
<name>A0A939GA22_9BACT</name>
<dbReference type="PROSITE" id="PS50893">
    <property type="entry name" value="ABC_TRANSPORTER_2"/>
    <property type="match status" value="1"/>
</dbReference>
<dbReference type="PANTHER" id="PTHR42939:SF1">
    <property type="entry name" value="ABC TRANSPORTER ATP-BINDING PROTEIN ALBC-RELATED"/>
    <property type="match status" value="1"/>
</dbReference>
<evidence type="ECO:0000259" key="4">
    <source>
        <dbReference type="PROSITE" id="PS50893"/>
    </source>
</evidence>
<evidence type="ECO:0000313" key="6">
    <source>
        <dbReference type="Proteomes" id="UP000664795"/>
    </source>
</evidence>
<comment type="caution">
    <text evidence="5">The sequence shown here is derived from an EMBL/GenBank/DDBJ whole genome shotgun (WGS) entry which is preliminary data.</text>
</comment>
<reference evidence="5 6" key="1">
    <citation type="submission" date="2021-03" db="EMBL/GenBank/DDBJ databases">
        <title>Fibrella sp. HMF5036 genome sequencing and assembly.</title>
        <authorList>
            <person name="Kang H."/>
            <person name="Kim H."/>
            <person name="Bae S."/>
            <person name="Joh K."/>
        </authorList>
    </citation>
    <scope>NUCLEOTIDE SEQUENCE [LARGE SCALE GENOMIC DNA]</scope>
    <source>
        <strain evidence="5 6">HMF5036</strain>
    </source>
</reference>
<protein>
    <submittedName>
        <fullName evidence="5">ABC transporter ATP-binding protein</fullName>
    </submittedName>
</protein>
<keyword evidence="2" id="KW-0547">Nucleotide-binding</keyword>
<evidence type="ECO:0000313" key="5">
    <source>
        <dbReference type="EMBL" id="MBO0932811.1"/>
    </source>
</evidence>
<dbReference type="GO" id="GO:0005524">
    <property type="term" value="F:ATP binding"/>
    <property type="evidence" value="ECO:0007669"/>
    <property type="project" value="UniProtKB-KW"/>
</dbReference>
<organism evidence="5 6">
    <name type="scientific">Fibrella aquatilis</name>
    <dbReference type="NCBI Taxonomy" id="2817059"/>
    <lineage>
        <taxon>Bacteria</taxon>
        <taxon>Pseudomonadati</taxon>
        <taxon>Bacteroidota</taxon>
        <taxon>Cytophagia</taxon>
        <taxon>Cytophagales</taxon>
        <taxon>Spirosomataceae</taxon>
        <taxon>Fibrella</taxon>
    </lineage>
</organism>
<dbReference type="Proteomes" id="UP000664795">
    <property type="component" value="Unassembled WGS sequence"/>
</dbReference>
<proteinExistence type="predicted"/>
<keyword evidence="3 5" id="KW-0067">ATP-binding</keyword>
<dbReference type="EMBL" id="JAFMYU010000015">
    <property type="protein sequence ID" value="MBO0932811.1"/>
    <property type="molecule type" value="Genomic_DNA"/>
</dbReference>
<dbReference type="InterPro" id="IPR051782">
    <property type="entry name" value="ABC_Transporter_VariousFunc"/>
</dbReference>
<dbReference type="PANTHER" id="PTHR42939">
    <property type="entry name" value="ABC TRANSPORTER ATP-BINDING PROTEIN ALBC-RELATED"/>
    <property type="match status" value="1"/>
</dbReference>
<feature type="domain" description="ABC transporter" evidence="4">
    <location>
        <begin position="2"/>
        <end position="211"/>
    </location>
</feature>
<dbReference type="InterPro" id="IPR003439">
    <property type="entry name" value="ABC_transporter-like_ATP-bd"/>
</dbReference>